<dbReference type="CDD" id="cd02440">
    <property type="entry name" value="AdoMet_MTases"/>
    <property type="match status" value="1"/>
</dbReference>
<reference evidence="5" key="1">
    <citation type="journal article" date="2021" name="PeerJ">
        <title>Extensive microbial diversity within the chicken gut microbiome revealed by metagenomics and culture.</title>
        <authorList>
            <person name="Gilroy R."/>
            <person name="Ravi A."/>
            <person name="Getino M."/>
            <person name="Pursley I."/>
            <person name="Horton D.L."/>
            <person name="Alikhan N.F."/>
            <person name="Baker D."/>
            <person name="Gharbi K."/>
            <person name="Hall N."/>
            <person name="Watson M."/>
            <person name="Adriaenssens E.M."/>
            <person name="Foster-Nyarko E."/>
            <person name="Jarju S."/>
            <person name="Secka A."/>
            <person name="Antonio M."/>
            <person name="Oren A."/>
            <person name="Chaudhuri R.R."/>
            <person name="La Ragione R."/>
            <person name="Hildebrand F."/>
            <person name="Pallen M.J."/>
        </authorList>
    </citation>
    <scope>NUCLEOTIDE SEQUENCE</scope>
    <source>
        <strain evidence="5">ChiGjej5B5-7349</strain>
    </source>
</reference>
<name>A0A921MDD5_9MICO</name>
<dbReference type="InterPro" id="IPR029063">
    <property type="entry name" value="SAM-dependent_MTases_sf"/>
</dbReference>
<feature type="domain" description="Methyltransferase type 11" evidence="4">
    <location>
        <begin position="62"/>
        <end position="153"/>
    </location>
</feature>
<evidence type="ECO:0000256" key="3">
    <source>
        <dbReference type="ARBA" id="ARBA00022679"/>
    </source>
</evidence>
<evidence type="ECO:0000313" key="6">
    <source>
        <dbReference type="Proteomes" id="UP000784435"/>
    </source>
</evidence>
<gene>
    <name evidence="5" type="ORF">K8V08_06220</name>
</gene>
<proteinExistence type="inferred from homology"/>
<keyword evidence="2 5" id="KW-0489">Methyltransferase</keyword>
<dbReference type="PANTHER" id="PTHR44942">
    <property type="entry name" value="METHYLTRANSF_11 DOMAIN-CONTAINING PROTEIN"/>
    <property type="match status" value="1"/>
</dbReference>
<dbReference type="AlphaFoldDB" id="A0A921MDD5"/>
<reference evidence="5" key="2">
    <citation type="submission" date="2021-09" db="EMBL/GenBank/DDBJ databases">
        <authorList>
            <person name="Gilroy R."/>
        </authorList>
    </citation>
    <scope>NUCLEOTIDE SEQUENCE</scope>
    <source>
        <strain evidence="5">ChiGjej5B5-7349</strain>
    </source>
</reference>
<comment type="caution">
    <text evidence="5">The sequence shown here is derived from an EMBL/GenBank/DDBJ whole genome shotgun (WGS) entry which is preliminary data.</text>
</comment>
<sequence>MTDATTQNGTADNTGKFTGLGAIYARSRPGYPAALLDMLVQRVASRMGEDPAAPGARPVVADIGAGTGKLTAELLRRDWGVTAVEPNDDMRAALTATIGEADGLSVVGAPAESTGLDAGTISLVTVAQAFHWFDVDAFRAECRRILVPGGQVALIWNFRRAEEPSVDAVIEAFRARVGGFTGLTLAEKVTDVELARFYGGSHYERLEYDNDELITWDTFRERHLSLSFAPKEGDPAREPLIEDLQRIFEQYAVDGFYRFPNSTHVLVGDVR</sequence>
<dbReference type="InterPro" id="IPR051052">
    <property type="entry name" value="Diverse_substrate_MTase"/>
</dbReference>
<protein>
    <submittedName>
        <fullName evidence="5">Class I SAM-dependent methyltransferase</fullName>
    </submittedName>
</protein>
<keyword evidence="3" id="KW-0808">Transferase</keyword>
<evidence type="ECO:0000256" key="2">
    <source>
        <dbReference type="ARBA" id="ARBA00022603"/>
    </source>
</evidence>
<dbReference type="Proteomes" id="UP000784435">
    <property type="component" value="Unassembled WGS sequence"/>
</dbReference>
<dbReference type="Gene3D" id="3.40.50.150">
    <property type="entry name" value="Vaccinia Virus protein VP39"/>
    <property type="match status" value="1"/>
</dbReference>
<organism evidence="5 6">
    <name type="scientific">Brevibacterium senegalense</name>
    <dbReference type="NCBI Taxonomy" id="1033736"/>
    <lineage>
        <taxon>Bacteria</taxon>
        <taxon>Bacillati</taxon>
        <taxon>Actinomycetota</taxon>
        <taxon>Actinomycetes</taxon>
        <taxon>Micrococcales</taxon>
        <taxon>Brevibacteriaceae</taxon>
        <taxon>Brevibacterium</taxon>
    </lineage>
</organism>
<dbReference type="SUPFAM" id="SSF53335">
    <property type="entry name" value="S-adenosyl-L-methionine-dependent methyltransferases"/>
    <property type="match status" value="1"/>
</dbReference>
<dbReference type="EMBL" id="DYUK01000135">
    <property type="protein sequence ID" value="HJG79988.1"/>
    <property type="molecule type" value="Genomic_DNA"/>
</dbReference>
<dbReference type="PANTHER" id="PTHR44942:SF4">
    <property type="entry name" value="METHYLTRANSFERASE TYPE 11 DOMAIN-CONTAINING PROTEIN"/>
    <property type="match status" value="1"/>
</dbReference>
<evidence type="ECO:0000313" key="5">
    <source>
        <dbReference type="EMBL" id="HJG79988.1"/>
    </source>
</evidence>
<accession>A0A921MDD5</accession>
<dbReference type="Pfam" id="PF08241">
    <property type="entry name" value="Methyltransf_11"/>
    <property type="match status" value="1"/>
</dbReference>
<evidence type="ECO:0000259" key="4">
    <source>
        <dbReference type="Pfam" id="PF08241"/>
    </source>
</evidence>
<dbReference type="GO" id="GO:0008757">
    <property type="term" value="F:S-adenosylmethionine-dependent methyltransferase activity"/>
    <property type="evidence" value="ECO:0007669"/>
    <property type="project" value="InterPro"/>
</dbReference>
<evidence type="ECO:0000256" key="1">
    <source>
        <dbReference type="ARBA" id="ARBA00008361"/>
    </source>
</evidence>
<dbReference type="InterPro" id="IPR013216">
    <property type="entry name" value="Methyltransf_11"/>
</dbReference>
<comment type="similarity">
    <text evidence="1">Belongs to the methyltransferase superfamily.</text>
</comment>
<dbReference type="GO" id="GO:0032259">
    <property type="term" value="P:methylation"/>
    <property type="evidence" value="ECO:0007669"/>
    <property type="project" value="UniProtKB-KW"/>
</dbReference>